<dbReference type="GO" id="GO:0006508">
    <property type="term" value="P:proteolysis"/>
    <property type="evidence" value="ECO:0007669"/>
    <property type="project" value="UniProtKB-KW"/>
</dbReference>
<evidence type="ECO:0000256" key="3">
    <source>
        <dbReference type="ARBA" id="ARBA00022801"/>
    </source>
</evidence>
<keyword evidence="3" id="KW-0378">Hydrolase</keyword>
<feature type="non-terminal residue" evidence="10">
    <location>
        <position position="316"/>
    </location>
</feature>
<evidence type="ECO:0000256" key="4">
    <source>
        <dbReference type="ARBA" id="ARBA00022807"/>
    </source>
</evidence>
<feature type="domain" description="Cathepsin propeptide inhibitor" evidence="9">
    <location>
        <begin position="30"/>
        <end position="90"/>
    </location>
</feature>
<gene>
    <name evidence="10" type="ORF">L9F63_008843</name>
</gene>
<dbReference type="InterPro" id="IPR000169">
    <property type="entry name" value="Pept_cys_AS"/>
</dbReference>
<evidence type="ECO:0000259" key="8">
    <source>
        <dbReference type="SMART" id="SM00645"/>
    </source>
</evidence>
<feature type="domain" description="Peptidase C1A papain C-terminal" evidence="8">
    <location>
        <begin position="122"/>
        <end position="315"/>
    </location>
</feature>
<dbReference type="PROSITE" id="PS00639">
    <property type="entry name" value="THIOL_PROTEASE_HIS"/>
    <property type="match status" value="1"/>
</dbReference>
<keyword evidence="11" id="KW-1185">Reference proteome</keyword>
<dbReference type="Proteomes" id="UP001233999">
    <property type="component" value="Unassembled WGS sequence"/>
</dbReference>
<dbReference type="InterPro" id="IPR039417">
    <property type="entry name" value="Peptidase_C1A_papain-like"/>
</dbReference>
<keyword evidence="6" id="KW-1015">Disulfide bond</keyword>
<dbReference type="Pfam" id="PF08246">
    <property type="entry name" value="Inhibitor_I29"/>
    <property type="match status" value="1"/>
</dbReference>
<evidence type="ECO:0000256" key="1">
    <source>
        <dbReference type="ARBA" id="ARBA00008455"/>
    </source>
</evidence>
<evidence type="ECO:0000259" key="9">
    <source>
        <dbReference type="SMART" id="SM00848"/>
    </source>
</evidence>
<dbReference type="SMART" id="SM00645">
    <property type="entry name" value="Pept_C1"/>
    <property type="match status" value="1"/>
</dbReference>
<dbReference type="InterPro" id="IPR013128">
    <property type="entry name" value="Peptidase_C1A"/>
</dbReference>
<accession>A0AAD8E156</accession>
<keyword evidence="7" id="KW-0732">Signal</keyword>
<dbReference type="FunFam" id="3.90.70.10:FF:000332">
    <property type="entry name" value="Cathepsin L1"/>
    <property type="match status" value="1"/>
</dbReference>
<dbReference type="AlphaFoldDB" id="A0AAD8E156"/>
<evidence type="ECO:0008006" key="12">
    <source>
        <dbReference type="Google" id="ProtNLM"/>
    </source>
</evidence>
<dbReference type="SUPFAM" id="SSF54001">
    <property type="entry name" value="Cysteine proteinases"/>
    <property type="match status" value="1"/>
</dbReference>
<dbReference type="GO" id="GO:0008234">
    <property type="term" value="F:cysteine-type peptidase activity"/>
    <property type="evidence" value="ECO:0007669"/>
    <property type="project" value="UniProtKB-KW"/>
</dbReference>
<evidence type="ECO:0000256" key="2">
    <source>
        <dbReference type="ARBA" id="ARBA00022670"/>
    </source>
</evidence>
<evidence type="ECO:0000256" key="6">
    <source>
        <dbReference type="ARBA" id="ARBA00023157"/>
    </source>
</evidence>
<dbReference type="PROSITE" id="PS00139">
    <property type="entry name" value="THIOL_PROTEASE_CYS"/>
    <property type="match status" value="1"/>
</dbReference>
<keyword evidence="4" id="KW-0788">Thiol protease</keyword>
<reference evidence="10" key="2">
    <citation type="submission" date="2023-05" db="EMBL/GenBank/DDBJ databases">
        <authorList>
            <person name="Fouks B."/>
        </authorList>
    </citation>
    <scope>NUCLEOTIDE SEQUENCE</scope>
    <source>
        <strain evidence="10">Stay&amp;Tobe</strain>
        <tissue evidence="10">Testes</tissue>
    </source>
</reference>
<comment type="caution">
    <text evidence="10">The sequence shown here is derived from an EMBL/GenBank/DDBJ whole genome shotgun (WGS) entry which is preliminary data.</text>
</comment>
<keyword evidence="2" id="KW-0645">Protease</keyword>
<sequence>NQKMKHLIVFFVLVVACQGISFFNLVAEEWEAFKLQHGKKYESDVEDKFRMKIFMENKHKIAKHNSDYEMGIHKFKVELNQFGDMLLHEFSRAMNGFNKTRKVPRLKVDTGATFISPAHVELPHEVDWRDHGAVTEVKNQGQCGSCWAFSTTGSLEGQHFRKTGVLTSLSEQNLVDCSGKYGNDGCNGGLMDYAFQYVKDNKGLDTEVSYPYEAEDDKCRYKSILQKGGTDVGFWDNHESFQFYNKGVYYEKECNSTALDHGVLVVGYGTDSETGEDYWLVKNSWGESWGLEGYIKMSRNRNNNCGIATSASYPLY</sequence>
<dbReference type="PRINTS" id="PR00705">
    <property type="entry name" value="PAPAIN"/>
</dbReference>
<protein>
    <recommendedName>
        <fullName evidence="12">Cathepsin L</fullName>
    </recommendedName>
</protein>
<dbReference type="InterPro" id="IPR025660">
    <property type="entry name" value="Pept_his_AS"/>
</dbReference>
<feature type="signal peptide" evidence="7">
    <location>
        <begin position="1"/>
        <end position="19"/>
    </location>
</feature>
<organism evidence="10 11">
    <name type="scientific">Diploptera punctata</name>
    <name type="common">Pacific beetle cockroach</name>
    <dbReference type="NCBI Taxonomy" id="6984"/>
    <lineage>
        <taxon>Eukaryota</taxon>
        <taxon>Metazoa</taxon>
        <taxon>Ecdysozoa</taxon>
        <taxon>Arthropoda</taxon>
        <taxon>Hexapoda</taxon>
        <taxon>Insecta</taxon>
        <taxon>Pterygota</taxon>
        <taxon>Neoptera</taxon>
        <taxon>Polyneoptera</taxon>
        <taxon>Dictyoptera</taxon>
        <taxon>Blattodea</taxon>
        <taxon>Blaberoidea</taxon>
        <taxon>Blaberidae</taxon>
        <taxon>Diplopterinae</taxon>
        <taxon>Diploptera</taxon>
    </lineage>
</organism>
<dbReference type="SMART" id="SM00848">
    <property type="entry name" value="Inhibitor_I29"/>
    <property type="match status" value="1"/>
</dbReference>
<name>A0AAD8E156_DIPPU</name>
<dbReference type="PANTHER" id="PTHR12411">
    <property type="entry name" value="CYSTEINE PROTEASE FAMILY C1-RELATED"/>
    <property type="match status" value="1"/>
</dbReference>
<dbReference type="Pfam" id="PF00112">
    <property type="entry name" value="Peptidase_C1"/>
    <property type="match status" value="1"/>
</dbReference>
<reference evidence="10" key="1">
    <citation type="journal article" date="2023" name="IScience">
        <title>Live-bearing cockroach genome reveals convergent evolutionary mechanisms linked to viviparity in insects and beyond.</title>
        <authorList>
            <person name="Fouks B."/>
            <person name="Harrison M.C."/>
            <person name="Mikhailova A.A."/>
            <person name="Marchal E."/>
            <person name="English S."/>
            <person name="Carruthers M."/>
            <person name="Jennings E.C."/>
            <person name="Chiamaka E.L."/>
            <person name="Frigard R.A."/>
            <person name="Pippel M."/>
            <person name="Attardo G.M."/>
            <person name="Benoit J.B."/>
            <person name="Bornberg-Bauer E."/>
            <person name="Tobe S.S."/>
        </authorList>
    </citation>
    <scope>NUCLEOTIDE SEQUENCE</scope>
    <source>
        <strain evidence="10">Stay&amp;Tobe</strain>
    </source>
</reference>
<dbReference type="InterPro" id="IPR000668">
    <property type="entry name" value="Peptidase_C1A_C"/>
</dbReference>
<dbReference type="CDD" id="cd02248">
    <property type="entry name" value="Peptidase_C1A"/>
    <property type="match status" value="1"/>
</dbReference>
<comment type="similarity">
    <text evidence="1">Belongs to the peptidase C1 family.</text>
</comment>
<keyword evidence="5" id="KW-0865">Zymogen</keyword>
<proteinExistence type="inferred from homology"/>
<dbReference type="InterPro" id="IPR025661">
    <property type="entry name" value="Pept_asp_AS"/>
</dbReference>
<dbReference type="Gene3D" id="3.90.70.10">
    <property type="entry name" value="Cysteine proteinases"/>
    <property type="match status" value="2"/>
</dbReference>
<feature type="chain" id="PRO_5042101957" description="Cathepsin L" evidence="7">
    <location>
        <begin position="20"/>
        <end position="316"/>
    </location>
</feature>
<evidence type="ECO:0000256" key="7">
    <source>
        <dbReference type="SAM" id="SignalP"/>
    </source>
</evidence>
<dbReference type="PROSITE" id="PS00640">
    <property type="entry name" value="THIOL_PROTEASE_ASN"/>
    <property type="match status" value="1"/>
</dbReference>
<evidence type="ECO:0000256" key="5">
    <source>
        <dbReference type="ARBA" id="ARBA00023145"/>
    </source>
</evidence>
<evidence type="ECO:0000313" key="11">
    <source>
        <dbReference type="Proteomes" id="UP001233999"/>
    </source>
</evidence>
<dbReference type="InterPro" id="IPR013201">
    <property type="entry name" value="Prot_inhib_I29"/>
</dbReference>
<dbReference type="InterPro" id="IPR038765">
    <property type="entry name" value="Papain-like_cys_pep_sf"/>
</dbReference>
<dbReference type="EMBL" id="JASPKZ010010682">
    <property type="protein sequence ID" value="KAJ9573760.1"/>
    <property type="molecule type" value="Genomic_DNA"/>
</dbReference>
<feature type="non-terminal residue" evidence="10">
    <location>
        <position position="1"/>
    </location>
</feature>
<evidence type="ECO:0000313" key="10">
    <source>
        <dbReference type="EMBL" id="KAJ9573760.1"/>
    </source>
</evidence>